<feature type="compositionally biased region" description="Low complexity" evidence="1">
    <location>
        <begin position="52"/>
        <end position="68"/>
    </location>
</feature>
<gene>
    <name evidence="3" type="ORF">G3M56_005485</name>
</gene>
<reference evidence="3 4" key="1">
    <citation type="submission" date="2020-12" db="EMBL/GenBank/DDBJ databases">
        <title>Sulforoseuscoccus oceanibium gen. nov., sp. nov., a representative of the phylum Verrucomicrobia with special cytoplasmic membrane, and proposal of Sulforoseuscoccusaceae fam. nov.</title>
        <authorList>
            <person name="Xi F."/>
        </authorList>
    </citation>
    <scope>NUCLEOTIDE SEQUENCE [LARGE SCALE GENOMIC DNA]</scope>
    <source>
        <strain evidence="3 4">T37</strain>
    </source>
</reference>
<proteinExistence type="predicted"/>
<name>A0A6B3L869_9BACT</name>
<keyword evidence="2" id="KW-0732">Signal</keyword>
<protein>
    <recommendedName>
        <fullName evidence="5">Lipoprotein</fullName>
    </recommendedName>
</protein>
<dbReference type="AlphaFoldDB" id="A0A6B3L869"/>
<sequence>MRRTSSLIRNLAVVAAAPLAIALTACSDSSDGVQVYEVIVPPNAAKPTQPASPHGGSMPSLGGSSMLPPAAPASNPIEWDVPAEWTKINNANSFDRARYAINDENGSPLAMITVTAGIKGAVGPNVNRWRGQLGLDSLSEEELIASAIKVPVGEETALVFDMATADRSRQTIAAIVPVPGDTYFFKISASGDIVDAQRDAFMNCLRSIRVKGEK</sequence>
<feature type="region of interest" description="Disordered" evidence="1">
    <location>
        <begin position="44"/>
        <end position="73"/>
    </location>
</feature>
<feature type="signal peptide" evidence="2">
    <location>
        <begin position="1"/>
        <end position="22"/>
    </location>
</feature>
<keyword evidence="4" id="KW-1185">Reference proteome</keyword>
<dbReference type="KEGG" id="soa:G3M56_005485"/>
<dbReference type="Proteomes" id="UP000475117">
    <property type="component" value="Chromosome"/>
</dbReference>
<dbReference type="RefSeq" id="WP_164362646.1">
    <property type="nucleotide sequence ID" value="NZ_CP066776.1"/>
</dbReference>
<organism evidence="3 4">
    <name type="scientific">Sulfuriroseicoccus oceanibius</name>
    <dbReference type="NCBI Taxonomy" id="2707525"/>
    <lineage>
        <taxon>Bacteria</taxon>
        <taxon>Pseudomonadati</taxon>
        <taxon>Verrucomicrobiota</taxon>
        <taxon>Verrucomicrobiia</taxon>
        <taxon>Verrucomicrobiales</taxon>
        <taxon>Verrucomicrobiaceae</taxon>
        <taxon>Sulfuriroseicoccus</taxon>
    </lineage>
</organism>
<evidence type="ECO:0000256" key="2">
    <source>
        <dbReference type="SAM" id="SignalP"/>
    </source>
</evidence>
<dbReference type="EMBL" id="CP066776">
    <property type="protein sequence ID" value="QQL46033.1"/>
    <property type="molecule type" value="Genomic_DNA"/>
</dbReference>
<dbReference type="PROSITE" id="PS51257">
    <property type="entry name" value="PROKAR_LIPOPROTEIN"/>
    <property type="match status" value="1"/>
</dbReference>
<feature type="chain" id="PRO_5044185533" description="Lipoprotein" evidence="2">
    <location>
        <begin position="23"/>
        <end position="214"/>
    </location>
</feature>
<evidence type="ECO:0000313" key="4">
    <source>
        <dbReference type="Proteomes" id="UP000475117"/>
    </source>
</evidence>
<evidence type="ECO:0008006" key="5">
    <source>
        <dbReference type="Google" id="ProtNLM"/>
    </source>
</evidence>
<evidence type="ECO:0000256" key="1">
    <source>
        <dbReference type="SAM" id="MobiDB-lite"/>
    </source>
</evidence>
<evidence type="ECO:0000313" key="3">
    <source>
        <dbReference type="EMBL" id="QQL46033.1"/>
    </source>
</evidence>
<accession>A0A6B3L869</accession>